<dbReference type="PANTHER" id="PTHR23407">
    <property type="entry name" value="ATPASE INHIBITOR/5-FORMYLTETRAHYDROFOLATE CYCLO-LIGASE"/>
    <property type="match status" value="1"/>
</dbReference>
<reference evidence="5 6" key="1">
    <citation type="submission" date="2020-01" db="EMBL/GenBank/DDBJ databases">
        <authorList>
            <person name="Sixt B."/>
            <person name="Schulz F."/>
            <person name="Kostanjsek R."/>
            <person name="Koestlbacher S."/>
            <person name="Collingro A."/>
            <person name="Toenshoff E."/>
            <person name="Horn M."/>
        </authorList>
    </citation>
    <scope>NUCLEOTIDE SEQUENCE [LARGE SCALE GENOMIC DNA]</scope>
    <source>
        <strain evidence="5 6">15C</strain>
    </source>
</reference>
<sequence>MKKESQKLTKNHSYAKQLIREELIKIRKGLCETRKKQAAHNAYLQLSKKLKPYKNILSFYSIKSEINIDLLNQDLFKEHKLLLPKIEGTSLSVHKITKFEFIPSTFGILEPNPKFSTPVALEKIDCILVPALGFDRLCHRIGYGRGHYDQLLENLQKNHFKPYTIGIGFQEQLCIKPLPIEEHDIALNELLLF</sequence>
<dbReference type="NCBIfam" id="TIGR02727">
    <property type="entry name" value="MTHFS_bact"/>
    <property type="match status" value="1"/>
</dbReference>
<keyword evidence="4" id="KW-0460">Magnesium</keyword>
<comment type="similarity">
    <text evidence="1 4">Belongs to the 5-formyltetrahydrofolate cyclo-ligase family.</text>
</comment>
<keyword evidence="6" id="KW-1185">Reference proteome</keyword>
<keyword evidence="3 4" id="KW-0067">ATP-binding</keyword>
<protein>
    <recommendedName>
        <fullName evidence="4">5-formyltetrahydrofolate cyclo-ligase</fullName>
        <ecNumber evidence="4">6.3.3.2</ecNumber>
    </recommendedName>
</protein>
<keyword evidence="5" id="KW-0436">Ligase</keyword>
<accession>A0ABX8Z190</accession>
<evidence type="ECO:0000256" key="3">
    <source>
        <dbReference type="ARBA" id="ARBA00022840"/>
    </source>
</evidence>
<dbReference type="EC" id="6.3.3.2" evidence="4"/>
<dbReference type="PANTHER" id="PTHR23407:SF1">
    <property type="entry name" value="5-FORMYLTETRAHYDROFOLATE CYCLO-LIGASE"/>
    <property type="match status" value="1"/>
</dbReference>
<evidence type="ECO:0000313" key="6">
    <source>
        <dbReference type="Proteomes" id="UP000822862"/>
    </source>
</evidence>
<keyword evidence="2 4" id="KW-0547">Nucleotide-binding</keyword>
<evidence type="ECO:0000256" key="4">
    <source>
        <dbReference type="RuleBase" id="RU361279"/>
    </source>
</evidence>
<dbReference type="InterPro" id="IPR037171">
    <property type="entry name" value="NagB/RpiA_transferase-like"/>
</dbReference>
<comment type="catalytic activity">
    <reaction evidence="4">
        <text>(6S)-5-formyl-5,6,7,8-tetrahydrofolate + ATP = (6R)-5,10-methenyltetrahydrofolate + ADP + phosphate</text>
        <dbReference type="Rhea" id="RHEA:10488"/>
        <dbReference type="ChEBI" id="CHEBI:30616"/>
        <dbReference type="ChEBI" id="CHEBI:43474"/>
        <dbReference type="ChEBI" id="CHEBI:57455"/>
        <dbReference type="ChEBI" id="CHEBI:57457"/>
        <dbReference type="ChEBI" id="CHEBI:456216"/>
        <dbReference type="EC" id="6.3.3.2"/>
    </reaction>
</comment>
<evidence type="ECO:0000256" key="1">
    <source>
        <dbReference type="ARBA" id="ARBA00010638"/>
    </source>
</evidence>
<gene>
    <name evidence="5" type="ORF">RHAB15C_0001334</name>
</gene>
<dbReference type="EMBL" id="CP075585">
    <property type="protein sequence ID" value="QZA59446.1"/>
    <property type="molecule type" value="Genomic_DNA"/>
</dbReference>
<dbReference type="InterPro" id="IPR024185">
    <property type="entry name" value="FTHF_cligase-like_sf"/>
</dbReference>
<name>A0ABX8Z190_9BACT</name>
<dbReference type="RefSeq" id="WP_220716045.1">
    <property type="nucleotide sequence ID" value="NZ_CP075585.1"/>
</dbReference>
<dbReference type="Proteomes" id="UP000822862">
    <property type="component" value="Chromosome"/>
</dbReference>
<dbReference type="Pfam" id="PF01812">
    <property type="entry name" value="5-FTHF_cyc-lig"/>
    <property type="match status" value="1"/>
</dbReference>
<dbReference type="SUPFAM" id="SSF100950">
    <property type="entry name" value="NagB/RpiA/CoA transferase-like"/>
    <property type="match status" value="1"/>
</dbReference>
<dbReference type="PIRSF" id="PIRSF006806">
    <property type="entry name" value="FTHF_cligase"/>
    <property type="match status" value="1"/>
</dbReference>
<comment type="cofactor">
    <cofactor evidence="4">
        <name>Mg(2+)</name>
        <dbReference type="ChEBI" id="CHEBI:18420"/>
    </cofactor>
</comment>
<dbReference type="GO" id="GO:0030272">
    <property type="term" value="F:5-formyltetrahydrofolate cyclo-ligase activity"/>
    <property type="evidence" value="ECO:0007669"/>
    <property type="project" value="UniProtKB-EC"/>
</dbReference>
<organism evidence="5 6">
    <name type="scientific">Candidatus Rhabdochlamydia porcellionis</name>
    <dbReference type="NCBI Taxonomy" id="225148"/>
    <lineage>
        <taxon>Bacteria</taxon>
        <taxon>Pseudomonadati</taxon>
        <taxon>Chlamydiota</taxon>
        <taxon>Chlamydiia</taxon>
        <taxon>Parachlamydiales</taxon>
        <taxon>Candidatus Rhabdochlamydiaceae</taxon>
        <taxon>Candidatus Rhabdochlamydia</taxon>
    </lineage>
</organism>
<keyword evidence="4" id="KW-0479">Metal-binding</keyword>
<evidence type="ECO:0000313" key="5">
    <source>
        <dbReference type="EMBL" id="QZA59446.1"/>
    </source>
</evidence>
<reference evidence="5 6" key="2">
    <citation type="submission" date="2021-05" db="EMBL/GenBank/DDBJ databases">
        <title>Ecology and evolution of chlamydial symbionts of arthropods.</title>
        <authorList>
            <person name="Halter T."/>
            <person name="Sixt B.S."/>
            <person name="Toenshoff E.R."/>
            <person name="Koestlbacher S."/>
            <person name="Schulz F."/>
            <person name="Kostanjsek R."/>
            <person name="Collingro A."/>
            <person name="Hendrickx F."/>
            <person name="Horn M."/>
        </authorList>
    </citation>
    <scope>NUCLEOTIDE SEQUENCE [LARGE SCALE GENOMIC DNA]</scope>
    <source>
        <strain evidence="5 6">15C</strain>
    </source>
</reference>
<proteinExistence type="inferred from homology"/>
<dbReference type="Gene3D" id="3.40.50.10420">
    <property type="entry name" value="NagB/RpiA/CoA transferase-like"/>
    <property type="match status" value="1"/>
</dbReference>
<dbReference type="InterPro" id="IPR002698">
    <property type="entry name" value="FTHF_cligase"/>
</dbReference>
<evidence type="ECO:0000256" key="2">
    <source>
        <dbReference type="ARBA" id="ARBA00022741"/>
    </source>
</evidence>